<proteinExistence type="predicted"/>
<dbReference type="InterPro" id="IPR001647">
    <property type="entry name" value="HTH_TetR"/>
</dbReference>
<dbReference type="GO" id="GO:0003677">
    <property type="term" value="F:DNA binding"/>
    <property type="evidence" value="ECO:0007669"/>
    <property type="project" value="UniProtKB-UniRule"/>
</dbReference>
<organism evidence="6 7">
    <name type="scientific">Kibdelosporangium aridum</name>
    <dbReference type="NCBI Taxonomy" id="2030"/>
    <lineage>
        <taxon>Bacteria</taxon>
        <taxon>Bacillati</taxon>
        <taxon>Actinomycetota</taxon>
        <taxon>Actinomycetes</taxon>
        <taxon>Pseudonocardiales</taxon>
        <taxon>Pseudonocardiaceae</taxon>
        <taxon>Kibdelosporangium</taxon>
    </lineage>
</organism>
<keyword evidence="1" id="KW-0805">Transcription regulation</keyword>
<feature type="DNA-binding region" description="H-T-H motif" evidence="4">
    <location>
        <begin position="34"/>
        <end position="53"/>
    </location>
</feature>
<dbReference type="Pfam" id="PF00440">
    <property type="entry name" value="TetR_N"/>
    <property type="match status" value="1"/>
</dbReference>
<name>A0A1Y5Y4Y6_KIBAR</name>
<dbReference type="PANTHER" id="PTHR47506:SF6">
    <property type="entry name" value="HTH-TYPE TRANSCRIPTIONAL REPRESSOR NEMR"/>
    <property type="match status" value="1"/>
</dbReference>
<evidence type="ECO:0000313" key="6">
    <source>
        <dbReference type="EMBL" id="SMD23490.1"/>
    </source>
</evidence>
<feature type="domain" description="HTH tetR-type" evidence="5">
    <location>
        <begin position="11"/>
        <end position="71"/>
    </location>
</feature>
<dbReference type="InterPro" id="IPR011075">
    <property type="entry name" value="TetR_C"/>
</dbReference>
<dbReference type="Gene3D" id="1.10.10.60">
    <property type="entry name" value="Homeodomain-like"/>
    <property type="match status" value="1"/>
</dbReference>
<dbReference type="InterPro" id="IPR036271">
    <property type="entry name" value="Tet_transcr_reg_TetR-rel_C_sf"/>
</dbReference>
<keyword evidence="3" id="KW-0804">Transcription</keyword>
<accession>A0A1Y5Y4Y6</accession>
<keyword evidence="7" id="KW-1185">Reference proteome</keyword>
<dbReference type="EMBL" id="FWXV01000009">
    <property type="protein sequence ID" value="SMD23490.1"/>
    <property type="molecule type" value="Genomic_DNA"/>
</dbReference>
<dbReference type="Proteomes" id="UP000192674">
    <property type="component" value="Unassembled WGS sequence"/>
</dbReference>
<evidence type="ECO:0000259" key="5">
    <source>
        <dbReference type="PROSITE" id="PS50977"/>
    </source>
</evidence>
<dbReference type="RefSeq" id="WP_084432352.1">
    <property type="nucleotide sequence ID" value="NZ_FWXV01000009.1"/>
</dbReference>
<dbReference type="SUPFAM" id="SSF48498">
    <property type="entry name" value="Tetracyclin repressor-like, C-terminal domain"/>
    <property type="match status" value="1"/>
</dbReference>
<dbReference type="AlphaFoldDB" id="A0A1Y5Y4Y6"/>
<dbReference type="PROSITE" id="PS50977">
    <property type="entry name" value="HTH_TETR_2"/>
    <property type="match status" value="1"/>
</dbReference>
<dbReference type="Gene3D" id="1.10.357.10">
    <property type="entry name" value="Tetracycline Repressor, domain 2"/>
    <property type="match status" value="1"/>
</dbReference>
<keyword evidence="2 4" id="KW-0238">DNA-binding</keyword>
<protein>
    <submittedName>
        <fullName evidence="6">Transcriptional regulator, TetR family</fullName>
    </submittedName>
</protein>
<gene>
    <name evidence="6" type="ORF">SAMN05661093_08018</name>
</gene>
<reference evidence="6 7" key="1">
    <citation type="submission" date="2017-04" db="EMBL/GenBank/DDBJ databases">
        <authorList>
            <person name="Afonso C.L."/>
            <person name="Miller P.J."/>
            <person name="Scott M.A."/>
            <person name="Spackman E."/>
            <person name="Goraichik I."/>
            <person name="Dimitrov K.M."/>
            <person name="Suarez D.L."/>
            <person name="Swayne D.E."/>
        </authorList>
    </citation>
    <scope>NUCLEOTIDE SEQUENCE [LARGE SCALE GENOMIC DNA]</scope>
    <source>
        <strain evidence="6 7">DSM 43828</strain>
    </source>
</reference>
<evidence type="ECO:0000256" key="4">
    <source>
        <dbReference type="PROSITE-ProRule" id="PRU00335"/>
    </source>
</evidence>
<dbReference type="InterPro" id="IPR009057">
    <property type="entry name" value="Homeodomain-like_sf"/>
</dbReference>
<evidence type="ECO:0000256" key="2">
    <source>
        <dbReference type="ARBA" id="ARBA00023125"/>
    </source>
</evidence>
<evidence type="ECO:0000256" key="1">
    <source>
        <dbReference type="ARBA" id="ARBA00023015"/>
    </source>
</evidence>
<evidence type="ECO:0000256" key="3">
    <source>
        <dbReference type="ARBA" id="ARBA00023163"/>
    </source>
</evidence>
<dbReference type="Pfam" id="PF16925">
    <property type="entry name" value="TetR_C_13"/>
    <property type="match status" value="1"/>
</dbReference>
<dbReference type="SUPFAM" id="SSF46689">
    <property type="entry name" value="Homeodomain-like"/>
    <property type="match status" value="1"/>
</dbReference>
<dbReference type="OrthoDB" id="326421at2"/>
<dbReference type="PANTHER" id="PTHR47506">
    <property type="entry name" value="TRANSCRIPTIONAL REGULATORY PROTEIN"/>
    <property type="match status" value="1"/>
</dbReference>
<sequence>MSPRRSAAEARHTKDSILTTALDIASLDGLEGVTIGRLATELAMSKSGVLNHFSTKQTLQLAAVHRVIADFQERVIQPAMRLPEGVQRLLALCDNWFDYLADTGLPGGCLLTAAAAEFDGREGEVHDAVLKSWRSWRSFLRAELLRARLDIDVDQAVFEIVAFGPGLNQALQLHGDHAAIRHAKRAVRRTLGQPDTV</sequence>
<evidence type="ECO:0000313" key="7">
    <source>
        <dbReference type="Proteomes" id="UP000192674"/>
    </source>
</evidence>